<proteinExistence type="predicted"/>
<reference evidence="1 2" key="1">
    <citation type="submission" date="2015-01" db="EMBL/GenBank/DDBJ databases">
        <title>Paenibacillus swuensis/DY6/whole genome sequencing.</title>
        <authorList>
            <person name="Kim M.K."/>
            <person name="Srinivasan S."/>
            <person name="Lee J.-J."/>
        </authorList>
    </citation>
    <scope>NUCLEOTIDE SEQUENCE [LARGE SCALE GENOMIC DNA]</scope>
    <source>
        <strain evidence="1 2">DY6</strain>
    </source>
</reference>
<dbReference type="EMBL" id="CP011388">
    <property type="protein sequence ID" value="ANE45506.1"/>
    <property type="molecule type" value="Genomic_DNA"/>
</dbReference>
<dbReference type="AlphaFoldDB" id="A0A172TEY9"/>
<accession>A0A172TEY9</accession>
<dbReference type="STRING" id="1178515.SY83_03305"/>
<dbReference type="KEGG" id="pswu:SY83_03305"/>
<protein>
    <submittedName>
        <fullName evidence="1">Uncharacterized protein</fullName>
    </submittedName>
</protein>
<sequence>MPYTSGFIVNVDEGNNFISTILNITAVNNSNTVPSNLEIILFQYAGNPLVKSVVIRELFTIRPLQFAVRNYPLSGYGFELQFSFFSSLNTAVTAVGFAGPGGTISTQYFLQNDFQYIDRFTVMGV</sequence>
<organism evidence="1 2">
    <name type="scientific">Paenibacillus swuensis</name>
    <dbReference type="NCBI Taxonomy" id="1178515"/>
    <lineage>
        <taxon>Bacteria</taxon>
        <taxon>Bacillati</taxon>
        <taxon>Bacillota</taxon>
        <taxon>Bacilli</taxon>
        <taxon>Bacillales</taxon>
        <taxon>Paenibacillaceae</taxon>
        <taxon>Paenibacillus</taxon>
    </lineage>
</organism>
<gene>
    <name evidence="1" type="ORF">SY83_03305</name>
</gene>
<keyword evidence="2" id="KW-1185">Reference proteome</keyword>
<name>A0A172TEY9_9BACL</name>
<dbReference type="RefSeq" id="WP_068604236.1">
    <property type="nucleotide sequence ID" value="NZ_CP011388.1"/>
</dbReference>
<dbReference type="OrthoDB" id="2642507at2"/>
<dbReference type="Proteomes" id="UP000076927">
    <property type="component" value="Chromosome"/>
</dbReference>
<evidence type="ECO:0000313" key="2">
    <source>
        <dbReference type="Proteomes" id="UP000076927"/>
    </source>
</evidence>
<evidence type="ECO:0000313" key="1">
    <source>
        <dbReference type="EMBL" id="ANE45506.1"/>
    </source>
</evidence>
<dbReference type="PATRIC" id="fig|1178515.4.peg.652"/>